<keyword evidence="1" id="KW-0378">Hydrolase</keyword>
<dbReference type="Proteomes" id="UP000297737">
    <property type="component" value="Unassembled WGS sequence"/>
</dbReference>
<organism evidence="1 2">
    <name type="scientific">Glacieibacterium arshaanense</name>
    <dbReference type="NCBI Taxonomy" id="2511025"/>
    <lineage>
        <taxon>Bacteria</taxon>
        <taxon>Pseudomonadati</taxon>
        <taxon>Pseudomonadota</taxon>
        <taxon>Alphaproteobacteria</taxon>
        <taxon>Sphingomonadales</taxon>
        <taxon>Sphingosinicellaceae</taxon>
        <taxon>Glacieibacterium</taxon>
    </lineage>
</organism>
<dbReference type="InterPro" id="IPR016516">
    <property type="entry name" value="UCP07580"/>
</dbReference>
<dbReference type="PANTHER" id="PTHR39456">
    <property type="entry name" value="METAL-DEPENDENT HYDROLASE"/>
    <property type="match status" value="1"/>
</dbReference>
<evidence type="ECO:0000313" key="1">
    <source>
        <dbReference type="EMBL" id="TFU03254.1"/>
    </source>
</evidence>
<accession>A0A4Y9ENS0</accession>
<reference evidence="1 2" key="1">
    <citation type="submission" date="2019-02" db="EMBL/GenBank/DDBJ databases">
        <title>Polymorphobacter sp. isolated from the lake at the Tibet of China.</title>
        <authorList>
            <person name="Li A."/>
        </authorList>
    </citation>
    <scope>NUCLEOTIDE SEQUENCE [LARGE SCALE GENOMIC DNA]</scope>
    <source>
        <strain evidence="1 2">DJ1R-1</strain>
    </source>
</reference>
<dbReference type="AlphaFoldDB" id="A0A4Y9ENS0"/>
<dbReference type="PANTHER" id="PTHR39456:SF1">
    <property type="entry name" value="METAL-DEPENDENT HYDROLASE"/>
    <property type="match status" value="1"/>
</dbReference>
<keyword evidence="2" id="KW-1185">Reference proteome</keyword>
<dbReference type="EMBL" id="SIHO01000002">
    <property type="protein sequence ID" value="TFU03254.1"/>
    <property type="molecule type" value="Genomic_DNA"/>
</dbReference>
<evidence type="ECO:0000313" key="2">
    <source>
        <dbReference type="Proteomes" id="UP000297737"/>
    </source>
</evidence>
<protein>
    <submittedName>
        <fullName evidence="1">Metal-dependent hydrolase</fullName>
    </submittedName>
</protein>
<dbReference type="GO" id="GO:0016787">
    <property type="term" value="F:hydrolase activity"/>
    <property type="evidence" value="ECO:0007669"/>
    <property type="project" value="UniProtKB-KW"/>
</dbReference>
<name>A0A4Y9ENS0_9SPHN</name>
<gene>
    <name evidence="1" type="ORF">EUV02_08660</name>
</gene>
<dbReference type="Pfam" id="PF10118">
    <property type="entry name" value="Metal_hydrol"/>
    <property type="match status" value="1"/>
</dbReference>
<comment type="caution">
    <text evidence="1">The sequence shown here is derived from an EMBL/GenBank/DDBJ whole genome shotgun (WGS) entry which is preliminary data.</text>
</comment>
<proteinExistence type="predicted"/>
<sequence>MLDKAGAVPRAAWIEIPSGVWPVTDLKLRKIPFEFSGVKFIWNPENPGFSFFMNQVSFWAIGLERYFCRAVADAERLITDPAALAEARGFRIQEAQHSLRHTHHVRALIERHPGLQQALDATIDCYDDIYDRHDLKFHLGYAAALEATFTPVFRTIIEHRDVLFGNGDPRVSSLFLWHFCEEIEHRSSALIIFNALYGDSFYRMRMFRHVRRHVMQNFETMAALFTAHVDEGPAVRPVRNPLAAVPLRDRLKLQAGLLASQMPWHNPEHERLPVWADSWFDSYERGEDMTRFYRGPDPAGQALPTNA</sequence>
<dbReference type="OrthoDB" id="4760165at2"/>